<protein>
    <submittedName>
        <fullName evidence="1">Uncharacterized protein</fullName>
    </submittedName>
</protein>
<dbReference type="AlphaFoldDB" id="A0AA88XCL7"/>
<organism evidence="1 2">
    <name type="scientific">Pinctada imbricata</name>
    <name type="common">Atlantic pearl-oyster</name>
    <name type="synonym">Pinctada martensii</name>
    <dbReference type="NCBI Taxonomy" id="66713"/>
    <lineage>
        <taxon>Eukaryota</taxon>
        <taxon>Metazoa</taxon>
        <taxon>Spiralia</taxon>
        <taxon>Lophotrochozoa</taxon>
        <taxon>Mollusca</taxon>
        <taxon>Bivalvia</taxon>
        <taxon>Autobranchia</taxon>
        <taxon>Pteriomorphia</taxon>
        <taxon>Pterioida</taxon>
        <taxon>Pterioidea</taxon>
        <taxon>Pteriidae</taxon>
        <taxon>Pinctada</taxon>
    </lineage>
</organism>
<keyword evidence="2" id="KW-1185">Reference proteome</keyword>
<sequence>MRRNEFRGIRMRAKSMEFSHLEVKQQVMSKSKLLMLVISERVLKSVMPLTVRVERNKLEVLVSQKRRSSILKNPSPQKLESFREISREAAGTPKLFTRRKKTLVPREKLWNKLSEVVDKRRVRFSKFVSVANEANKRKISPGTKDGKGKTRRLSMLAKPKKDFSVKGGEDSEVNNPKPQIIIESPEPNTLEAPGKREEVLKSPVPLRNIGSGLFRSRKNILDKFKSTSSKTWMIKAFDDIKHGSRSSQNVGASNDLEVRRGSDSLVQHGQQIFEIIDTINTQKKKRLKSDIEEEMINIHNRVKDALLQVDMYDEDEDLMKEAKGRLPPLSSLEVMKQRRERMYKEKAVTEEVEKFKGICKERAAVIAEVNQWLASKNLLDVLEDEVDIQKAGRYFQEVHGTIMTILHQYTEHSDKVLNLGNSLLDAAGAIIKENEENTKRLKEKQKEKIVVYDERQILADSVKWENAVKMVLNTFEDAMKWTKNNTYKYIYQKGQKQLKEINFATKKKLQELKEKTKQAADTKTVIPECVGRDSEYYKTLLSGMKRDFNAELEKLKSHLNKRGQGQAIGNIVREPRNTFPLALSSNYSILKDTKLVF</sequence>
<evidence type="ECO:0000313" key="1">
    <source>
        <dbReference type="EMBL" id="KAK3082685.1"/>
    </source>
</evidence>
<evidence type="ECO:0000313" key="2">
    <source>
        <dbReference type="Proteomes" id="UP001186944"/>
    </source>
</evidence>
<dbReference type="EMBL" id="VSWD01000014">
    <property type="protein sequence ID" value="KAK3082685.1"/>
    <property type="molecule type" value="Genomic_DNA"/>
</dbReference>
<name>A0AA88XCL7_PINIB</name>
<proteinExistence type="predicted"/>
<accession>A0AA88XCL7</accession>
<dbReference type="Proteomes" id="UP001186944">
    <property type="component" value="Unassembled WGS sequence"/>
</dbReference>
<gene>
    <name evidence="1" type="ORF">FSP39_002580</name>
</gene>
<comment type="caution">
    <text evidence="1">The sequence shown here is derived from an EMBL/GenBank/DDBJ whole genome shotgun (WGS) entry which is preliminary data.</text>
</comment>
<reference evidence="1" key="1">
    <citation type="submission" date="2019-08" db="EMBL/GenBank/DDBJ databases">
        <title>The improved chromosome-level genome for the pearl oyster Pinctada fucata martensii using PacBio sequencing and Hi-C.</title>
        <authorList>
            <person name="Zheng Z."/>
        </authorList>
    </citation>
    <scope>NUCLEOTIDE SEQUENCE</scope>
    <source>
        <strain evidence="1">ZZ-2019</strain>
        <tissue evidence="1">Adductor muscle</tissue>
    </source>
</reference>